<dbReference type="InterPro" id="IPR050194">
    <property type="entry name" value="Glycosyltransferase_grp1"/>
</dbReference>
<name>A0ABS9D667_9ALTE</name>
<sequence length="411" mass="45974">MKVTYFLGQFPATSETFIINQIVGLMDLGIDVDILAIRPSNQVVNHAALAKYNLLSRTRYLLPEKEGDSTRVKFSKRVWFLLKNIHTKGVVESFNFKKFGTLTKSLLIPALSVSIKEVIRADIIVAHFGVVGVVANALRTLNKIEGKLLTVIHGADISKSSILRVHKDSYEKLFQDCEMMLPISQKWEKKLLELGCSPQKVKLNRMGVDLQLFSPKPFDKPISEPVILISVARFIEKKGLSYAIEAVSQLLSDGFLVEYWIIGEGQLKESLEEKIKQSNHAGKIKLLGLLPQEDIKKRLFEADIFLLPSVIASDGDMEGIPVVLMEAMASGLVTVSTFHSGIPELIEHEVSGFLASERSSIELTKSLKNIIQGNVNITQIRKNAREKVEKEFNQRILYQELAAIIQTCNDS</sequence>
<proteinExistence type="predicted"/>
<dbReference type="Pfam" id="PF00534">
    <property type="entry name" value="Glycos_transf_1"/>
    <property type="match status" value="1"/>
</dbReference>
<dbReference type="InterPro" id="IPR001296">
    <property type="entry name" value="Glyco_trans_1"/>
</dbReference>
<comment type="caution">
    <text evidence="2">The sequence shown here is derived from an EMBL/GenBank/DDBJ whole genome shotgun (WGS) entry which is preliminary data.</text>
</comment>
<keyword evidence="2" id="KW-0328">Glycosyltransferase</keyword>
<organism evidence="2 3">
    <name type="scientific">Paraglaciecola algarum</name>
    <dbReference type="NCBI Taxonomy" id="3050085"/>
    <lineage>
        <taxon>Bacteria</taxon>
        <taxon>Pseudomonadati</taxon>
        <taxon>Pseudomonadota</taxon>
        <taxon>Gammaproteobacteria</taxon>
        <taxon>Alteromonadales</taxon>
        <taxon>Alteromonadaceae</taxon>
        <taxon>Paraglaciecola</taxon>
    </lineage>
</organism>
<evidence type="ECO:0000259" key="1">
    <source>
        <dbReference type="Pfam" id="PF00534"/>
    </source>
</evidence>
<dbReference type="Gene3D" id="3.40.50.2000">
    <property type="entry name" value="Glycogen Phosphorylase B"/>
    <property type="match status" value="2"/>
</dbReference>
<dbReference type="RefSeq" id="WP_235312215.1">
    <property type="nucleotide sequence ID" value="NZ_JAKGAS010000004.1"/>
</dbReference>
<keyword evidence="3" id="KW-1185">Reference proteome</keyword>
<dbReference type="PANTHER" id="PTHR45947:SF14">
    <property type="entry name" value="SLL1723 PROTEIN"/>
    <property type="match status" value="1"/>
</dbReference>
<dbReference type="PANTHER" id="PTHR45947">
    <property type="entry name" value="SULFOQUINOVOSYL TRANSFERASE SQD2"/>
    <property type="match status" value="1"/>
</dbReference>
<dbReference type="Proteomes" id="UP001521137">
    <property type="component" value="Unassembled WGS sequence"/>
</dbReference>
<keyword evidence="2" id="KW-0808">Transferase</keyword>
<evidence type="ECO:0000313" key="3">
    <source>
        <dbReference type="Proteomes" id="UP001521137"/>
    </source>
</evidence>
<dbReference type="SUPFAM" id="SSF53756">
    <property type="entry name" value="UDP-Glycosyltransferase/glycogen phosphorylase"/>
    <property type="match status" value="1"/>
</dbReference>
<protein>
    <submittedName>
        <fullName evidence="2">Glycosyltransferase</fullName>
        <ecNumber evidence="2">2.4.-.-</ecNumber>
    </submittedName>
</protein>
<accession>A0ABS9D667</accession>
<evidence type="ECO:0000313" key="2">
    <source>
        <dbReference type="EMBL" id="MCF2948433.1"/>
    </source>
</evidence>
<dbReference type="GO" id="GO:0016757">
    <property type="term" value="F:glycosyltransferase activity"/>
    <property type="evidence" value="ECO:0007669"/>
    <property type="project" value="UniProtKB-KW"/>
</dbReference>
<dbReference type="EC" id="2.4.-.-" evidence="2"/>
<gene>
    <name evidence="2" type="ORF">L0668_09970</name>
</gene>
<dbReference type="EMBL" id="JAKGAS010000004">
    <property type="protein sequence ID" value="MCF2948433.1"/>
    <property type="molecule type" value="Genomic_DNA"/>
</dbReference>
<reference evidence="2 3" key="1">
    <citation type="submission" date="2022-01" db="EMBL/GenBank/DDBJ databases">
        <title>Paraglaciecola sp. G1-23.</title>
        <authorList>
            <person name="Jin M.S."/>
            <person name="Han D.M."/>
            <person name="Kim H.M."/>
            <person name="Jeon C.O."/>
        </authorList>
    </citation>
    <scope>NUCLEOTIDE SEQUENCE [LARGE SCALE GENOMIC DNA]</scope>
    <source>
        <strain evidence="2 3">G1-23</strain>
    </source>
</reference>
<feature type="domain" description="Glycosyl transferase family 1" evidence="1">
    <location>
        <begin position="223"/>
        <end position="386"/>
    </location>
</feature>